<sequence>MPVGNSDRGVGLWAGQVMFGLDNVNQYIDWWHEALPGSGEGFDHEGTLTSVVLSPTLTIGLSNYWNFTLGQSIGNRIMTWDGDTTTIHHRDEGTNSSFKNAEGGMMGDTRFMLRYLVFNDGQGAGKRWFLGSGLVVPSKNTLTSDPFFLGGEEKTDHRHFSMSDGVYKGLLEMQYFKKQMINPVFMGGTIMAELPINDNNYGYRASQLYDLSLTVFSKLIPSISGSLGGSLIARHTTEAYWGGVAAPNSRATVITIGCGALWNTKIGGVSLNIQKPFFVSGAFSGIDGEVDQRVGAWQISLSYRRLLNIMIPGLGPLKDV</sequence>
<reference evidence="1" key="1">
    <citation type="submission" date="2018-05" db="EMBL/GenBank/DDBJ databases">
        <authorList>
            <person name="Lanie J.A."/>
            <person name="Ng W.-L."/>
            <person name="Kazmierczak K.M."/>
            <person name="Andrzejewski T.M."/>
            <person name="Davidsen T.M."/>
            <person name="Wayne K.J."/>
            <person name="Tettelin H."/>
            <person name="Glass J.I."/>
            <person name="Rusch D."/>
            <person name="Podicherti R."/>
            <person name="Tsui H.-C.T."/>
            <person name="Winkler M.E."/>
        </authorList>
    </citation>
    <scope>NUCLEOTIDE SEQUENCE</scope>
</reference>
<evidence type="ECO:0008006" key="2">
    <source>
        <dbReference type="Google" id="ProtNLM"/>
    </source>
</evidence>
<dbReference type="EMBL" id="UINC01016761">
    <property type="protein sequence ID" value="SVA69545.1"/>
    <property type="molecule type" value="Genomic_DNA"/>
</dbReference>
<protein>
    <recommendedName>
        <fullName evidence="2">DUF5723 domain-containing protein</fullName>
    </recommendedName>
</protein>
<evidence type="ECO:0000313" key="1">
    <source>
        <dbReference type="EMBL" id="SVA69545.1"/>
    </source>
</evidence>
<dbReference type="AlphaFoldDB" id="A0A381XXV6"/>
<organism evidence="1">
    <name type="scientific">marine metagenome</name>
    <dbReference type="NCBI Taxonomy" id="408172"/>
    <lineage>
        <taxon>unclassified sequences</taxon>
        <taxon>metagenomes</taxon>
        <taxon>ecological metagenomes</taxon>
    </lineage>
</organism>
<name>A0A381XXV6_9ZZZZ</name>
<proteinExistence type="predicted"/>
<gene>
    <name evidence="1" type="ORF">METZ01_LOCUS122399</name>
</gene>
<accession>A0A381XXV6</accession>